<dbReference type="Proteomes" id="UP000092555">
    <property type="component" value="Unassembled WGS sequence"/>
</dbReference>
<dbReference type="PIRSF" id="PIRSF002291">
    <property type="entry name" value="AP_complex_beta"/>
    <property type="match status" value="1"/>
</dbReference>
<evidence type="ECO:0000256" key="5">
    <source>
        <dbReference type="ARBA" id="ARBA00023136"/>
    </source>
</evidence>
<dbReference type="InterPro" id="IPR011989">
    <property type="entry name" value="ARM-like"/>
</dbReference>
<keyword evidence="4 6" id="KW-0653">Protein transport</keyword>
<evidence type="ECO:0000256" key="3">
    <source>
        <dbReference type="ARBA" id="ARBA00022448"/>
    </source>
</evidence>
<evidence type="ECO:0000256" key="4">
    <source>
        <dbReference type="ARBA" id="ARBA00022927"/>
    </source>
</evidence>
<accession>A0A1A0H5B3</accession>
<evidence type="ECO:0000313" key="10">
    <source>
        <dbReference type="Proteomes" id="UP000092555"/>
    </source>
</evidence>
<evidence type="ECO:0000256" key="2">
    <source>
        <dbReference type="ARBA" id="ARBA00006613"/>
    </source>
</evidence>
<dbReference type="AlphaFoldDB" id="A0A1A0H5B3"/>
<dbReference type="Pfam" id="PF01602">
    <property type="entry name" value="Adaptin_N"/>
    <property type="match status" value="1"/>
</dbReference>
<dbReference type="GeneID" id="30031047"/>
<keyword evidence="10" id="KW-1185">Reference proteome</keyword>
<comment type="similarity">
    <text evidence="2 6">Belongs to the adaptor complexes large subunit family.</text>
</comment>
<dbReference type="InterPro" id="IPR026739">
    <property type="entry name" value="AP_beta"/>
</dbReference>
<dbReference type="InterPro" id="IPR002553">
    <property type="entry name" value="Clathrin/coatomer_adapt-like_N"/>
</dbReference>
<dbReference type="GO" id="GO:0006886">
    <property type="term" value="P:intracellular protein transport"/>
    <property type="evidence" value="ECO:0007669"/>
    <property type="project" value="InterPro"/>
</dbReference>
<dbReference type="GO" id="GO:0016192">
    <property type="term" value="P:vesicle-mediated transport"/>
    <property type="evidence" value="ECO:0007669"/>
    <property type="project" value="InterPro"/>
</dbReference>
<sequence length="686" mass="77191">MDAKFFGKSKASELRAELEQARKKLKPQQRVRAVLKKVVANIILNRPELALLMPDIIGLMAIDDYEVRRLCCHYIVHYAELNPAEAEGLLAFFARFVADLDPMLRSLAIKTVSDVPLRVFSKMAFLLVPFLLVDQNPHVRTRAAFAVAKLYQHDAKTTVAHKLIESLNNLLYDDNQMVVANALAALHSITESLGSMGLSINKDNLLRLMRSAAAANEWRQVYLLNALMAYVPQSCQDAIEVLETVVPALLHENAAVVLNGIKVILYLSNYIDTPELVVPGLPAKLGAVLVSLLSKPPELQFLVLRNIILLLLGKKYLMAVDVELFFWKFDDPIYIKDTKLEIIYLLANETNIDVVFRELEEYATEVDSKMARKAIRAFGNLALKSEAAAASCVDILVDLISNDISYIVQEASVVIKNILRKYPGKFSILLDSIVRHYKSMEDADAKLAITWMVGQFCQQIPSADAILTHLLASFNEEPLDVQYAMITAVVKYYVHFPHAGEALVLNVLKWATEETDNPDLRDRGFFYWRLITHLENGGADEEFQSRTKEIVININPEISSESEKIDPMVLEELELNIGSLASIYLKPVKHVFRLAKKKLLPPSPALQPRRKPDLSYHVNSATLQPIERPPRREHLKPLPLVDRNLSSSSFGTNSSRASADNSKKESFGQKLSRKASVMTWKKSMKH</sequence>
<dbReference type="InterPro" id="IPR016024">
    <property type="entry name" value="ARM-type_fold"/>
</dbReference>
<dbReference type="RefSeq" id="XP_018709672.1">
    <property type="nucleotide sequence ID" value="XM_018858071.1"/>
</dbReference>
<comment type="function">
    <text evidence="6">Adaptins are components of the adaptor complexes which link clathrin to receptors in coated vesicles. Clathrin-associated protein complexes are believed to interact with the cytoplasmic tails of membrane proteins, leading to their selection and concentration.</text>
</comment>
<keyword evidence="5 6" id="KW-0472">Membrane</keyword>
<keyword evidence="3 6" id="KW-0813">Transport</keyword>
<organism evidence="9 10">
    <name type="scientific">Metschnikowia bicuspidata var. bicuspidata NRRL YB-4993</name>
    <dbReference type="NCBI Taxonomy" id="869754"/>
    <lineage>
        <taxon>Eukaryota</taxon>
        <taxon>Fungi</taxon>
        <taxon>Dikarya</taxon>
        <taxon>Ascomycota</taxon>
        <taxon>Saccharomycotina</taxon>
        <taxon>Pichiomycetes</taxon>
        <taxon>Metschnikowiaceae</taxon>
        <taxon>Metschnikowia</taxon>
    </lineage>
</organism>
<protein>
    <recommendedName>
        <fullName evidence="6">AP complex subunit beta</fullName>
    </recommendedName>
</protein>
<feature type="region of interest" description="Disordered" evidence="7">
    <location>
        <begin position="621"/>
        <end position="686"/>
    </location>
</feature>
<dbReference type="SUPFAM" id="SSF48371">
    <property type="entry name" value="ARM repeat"/>
    <property type="match status" value="1"/>
</dbReference>
<evidence type="ECO:0000259" key="8">
    <source>
        <dbReference type="Pfam" id="PF01602"/>
    </source>
</evidence>
<dbReference type="GO" id="GO:0030276">
    <property type="term" value="F:clathrin binding"/>
    <property type="evidence" value="ECO:0007669"/>
    <property type="project" value="InterPro"/>
</dbReference>
<reference evidence="9 10" key="1">
    <citation type="submission" date="2016-05" db="EMBL/GenBank/DDBJ databases">
        <title>Comparative genomics of biotechnologically important yeasts.</title>
        <authorList>
            <consortium name="DOE Joint Genome Institute"/>
            <person name="Riley R."/>
            <person name="Haridas S."/>
            <person name="Wolfe K.H."/>
            <person name="Lopes M.R."/>
            <person name="Hittinger C.T."/>
            <person name="Goker M."/>
            <person name="Salamov A."/>
            <person name="Wisecaver J."/>
            <person name="Long T.M."/>
            <person name="Aerts A.L."/>
            <person name="Barry K."/>
            <person name="Choi C."/>
            <person name="Clum A."/>
            <person name="Coughlan A.Y."/>
            <person name="Deshpande S."/>
            <person name="Douglass A.P."/>
            <person name="Hanson S.J."/>
            <person name="Klenk H.-P."/>
            <person name="LaButti K."/>
            <person name="Lapidus A."/>
            <person name="Lindquist E."/>
            <person name="Lipzen A."/>
            <person name="Meier-kolthoff J.P."/>
            <person name="Ohm R.A."/>
            <person name="Otillar R.P."/>
            <person name="Pangilinan J."/>
            <person name="Peng Y."/>
            <person name="Rokas A."/>
            <person name="Rosa C.A."/>
            <person name="Scheuner C."/>
            <person name="Sibirny A.A."/>
            <person name="Slot J.C."/>
            <person name="Stielow J.B."/>
            <person name="Sun H."/>
            <person name="Kurtzman C.P."/>
            <person name="Blackwell M."/>
            <person name="Grigoriev I.V."/>
            <person name="Jeffries T.W."/>
        </authorList>
    </citation>
    <scope>NUCLEOTIDE SEQUENCE [LARGE SCALE GENOMIC DNA]</scope>
    <source>
        <strain evidence="9 10">NRRL YB-4993</strain>
    </source>
</reference>
<dbReference type="Gene3D" id="1.25.10.10">
    <property type="entry name" value="Leucine-rich Repeat Variant"/>
    <property type="match status" value="1"/>
</dbReference>
<feature type="compositionally biased region" description="Low complexity" evidence="7">
    <location>
        <begin position="646"/>
        <end position="658"/>
    </location>
</feature>
<name>A0A1A0H5B3_9ASCO</name>
<proteinExistence type="inferred from homology"/>
<comment type="caution">
    <text evidence="9">The sequence shown here is derived from an EMBL/GenBank/DDBJ whole genome shotgun (WGS) entry which is preliminary data.</text>
</comment>
<dbReference type="PANTHER" id="PTHR11134">
    <property type="entry name" value="ADAPTOR COMPLEX SUBUNIT BETA FAMILY MEMBER"/>
    <property type="match status" value="1"/>
</dbReference>
<dbReference type="OrthoDB" id="10254310at2759"/>
<dbReference type="EMBL" id="LXTC01000007">
    <property type="protein sequence ID" value="OBA19140.1"/>
    <property type="molecule type" value="Genomic_DNA"/>
</dbReference>
<dbReference type="GO" id="GO:0032153">
    <property type="term" value="C:cell division site"/>
    <property type="evidence" value="ECO:0007669"/>
    <property type="project" value="EnsemblFungi"/>
</dbReference>
<dbReference type="STRING" id="869754.A0A1A0H5B3"/>
<evidence type="ECO:0000256" key="6">
    <source>
        <dbReference type="PIRNR" id="PIRNR002291"/>
    </source>
</evidence>
<evidence type="ECO:0000256" key="1">
    <source>
        <dbReference type="ARBA" id="ARBA00004308"/>
    </source>
</evidence>
<comment type="subcellular location">
    <subcellularLocation>
        <location evidence="1">Endomembrane system</location>
    </subcellularLocation>
</comment>
<feature type="domain" description="Clathrin/coatomer adaptor adaptin-like N-terminal" evidence="8">
    <location>
        <begin position="15"/>
        <end position="532"/>
    </location>
</feature>
<evidence type="ECO:0000313" key="9">
    <source>
        <dbReference type="EMBL" id="OBA19140.1"/>
    </source>
</evidence>
<gene>
    <name evidence="9" type="ORF">METBIDRAFT_46747</name>
</gene>
<dbReference type="GO" id="GO:0051285">
    <property type="term" value="C:cell cortex of cell tip"/>
    <property type="evidence" value="ECO:0007669"/>
    <property type="project" value="EnsemblFungi"/>
</dbReference>
<dbReference type="GO" id="GO:0030122">
    <property type="term" value="C:AP-2 adaptor complex"/>
    <property type="evidence" value="ECO:0007669"/>
    <property type="project" value="EnsemblFungi"/>
</dbReference>
<dbReference type="InterPro" id="IPR016342">
    <property type="entry name" value="AP_complex_bsu_1_2_4"/>
</dbReference>
<evidence type="ECO:0000256" key="7">
    <source>
        <dbReference type="SAM" id="MobiDB-lite"/>
    </source>
</evidence>